<organism evidence="1 2">
    <name type="scientific">Bauhinia variegata</name>
    <name type="common">Purple orchid tree</name>
    <name type="synonym">Phanera variegata</name>
    <dbReference type="NCBI Taxonomy" id="167791"/>
    <lineage>
        <taxon>Eukaryota</taxon>
        <taxon>Viridiplantae</taxon>
        <taxon>Streptophyta</taxon>
        <taxon>Embryophyta</taxon>
        <taxon>Tracheophyta</taxon>
        <taxon>Spermatophyta</taxon>
        <taxon>Magnoliopsida</taxon>
        <taxon>eudicotyledons</taxon>
        <taxon>Gunneridae</taxon>
        <taxon>Pentapetalae</taxon>
        <taxon>rosids</taxon>
        <taxon>fabids</taxon>
        <taxon>Fabales</taxon>
        <taxon>Fabaceae</taxon>
        <taxon>Cercidoideae</taxon>
        <taxon>Cercideae</taxon>
        <taxon>Bauhiniinae</taxon>
        <taxon>Bauhinia</taxon>
    </lineage>
</organism>
<proteinExistence type="predicted"/>
<keyword evidence="2" id="KW-1185">Reference proteome</keyword>
<name>A0ACB9LPS7_BAUVA</name>
<protein>
    <submittedName>
        <fullName evidence="1">Uncharacterized protein</fullName>
    </submittedName>
</protein>
<sequence>METQGVVSCERTGVYKWHACAGAASARNTTNTNPPQGREKSPNLPSNYPDFAISSHQQSQAARIMNPGGSENPPTRPQIDPDTTQFSYNNSGRQCIHGVTTLIGYVEGNGYATINIHSDSEAALQTLVDLLNWVSRESHMGDGHACTGAASARNTINTNPPQGRGESPNLPSSYPDIATSSHEQSQAARIMNPGGSENPPTRPQIDPDTTQFSYNNSGRQCIRGVTNLIGYVKGNGNGNINILSDSQAAPQTLVALLNWVSRESHMGDGTRRQPNSSSTTLHGENHQPHNFSNTGNQTVVGLANQIGIIDGDDNGNVNWE</sequence>
<dbReference type="Proteomes" id="UP000828941">
    <property type="component" value="Chromosome 11"/>
</dbReference>
<evidence type="ECO:0000313" key="2">
    <source>
        <dbReference type="Proteomes" id="UP000828941"/>
    </source>
</evidence>
<accession>A0ACB9LPS7</accession>
<evidence type="ECO:0000313" key="1">
    <source>
        <dbReference type="EMBL" id="KAI4313147.1"/>
    </source>
</evidence>
<reference evidence="1 2" key="1">
    <citation type="journal article" date="2022" name="DNA Res.">
        <title>Chromosomal-level genome assembly of the orchid tree Bauhinia variegata (Leguminosae; Cercidoideae) supports the allotetraploid origin hypothesis of Bauhinia.</title>
        <authorList>
            <person name="Zhong Y."/>
            <person name="Chen Y."/>
            <person name="Zheng D."/>
            <person name="Pang J."/>
            <person name="Liu Y."/>
            <person name="Luo S."/>
            <person name="Meng S."/>
            <person name="Qian L."/>
            <person name="Wei D."/>
            <person name="Dai S."/>
            <person name="Zhou R."/>
        </authorList>
    </citation>
    <scope>NUCLEOTIDE SEQUENCE [LARGE SCALE GENOMIC DNA]</scope>
    <source>
        <strain evidence="1">BV-YZ2020</strain>
    </source>
</reference>
<dbReference type="EMBL" id="CM039436">
    <property type="protein sequence ID" value="KAI4313147.1"/>
    <property type="molecule type" value="Genomic_DNA"/>
</dbReference>
<comment type="caution">
    <text evidence="1">The sequence shown here is derived from an EMBL/GenBank/DDBJ whole genome shotgun (WGS) entry which is preliminary data.</text>
</comment>
<gene>
    <name evidence="1" type="ORF">L6164_026151</name>
</gene>